<keyword evidence="6 9" id="KW-0067">ATP-binding</keyword>
<evidence type="ECO:0000256" key="6">
    <source>
        <dbReference type="ARBA" id="ARBA00022840"/>
    </source>
</evidence>
<dbReference type="GO" id="GO:0005524">
    <property type="term" value="F:ATP binding"/>
    <property type="evidence" value="ECO:0007669"/>
    <property type="project" value="UniProtKB-UniRule"/>
</dbReference>
<dbReference type="Gene3D" id="1.10.510.10">
    <property type="entry name" value="Transferase(Phosphotransferase) domain 1"/>
    <property type="match status" value="1"/>
</dbReference>
<accession>A0A3D9SS33</accession>
<dbReference type="EC" id="2.7.11.1" evidence="1"/>
<dbReference type="CDD" id="cd14014">
    <property type="entry name" value="STKc_PknB_like"/>
    <property type="match status" value="1"/>
</dbReference>
<evidence type="ECO:0000256" key="3">
    <source>
        <dbReference type="ARBA" id="ARBA00022679"/>
    </source>
</evidence>
<feature type="domain" description="Protein kinase" evidence="12">
    <location>
        <begin position="17"/>
        <end position="284"/>
    </location>
</feature>
<dbReference type="InterPro" id="IPR000719">
    <property type="entry name" value="Prot_kinase_dom"/>
</dbReference>
<dbReference type="InterPro" id="IPR008271">
    <property type="entry name" value="Ser/Thr_kinase_AS"/>
</dbReference>
<dbReference type="EMBL" id="QTTT01000001">
    <property type="protein sequence ID" value="REE95775.1"/>
    <property type="molecule type" value="Genomic_DNA"/>
</dbReference>
<evidence type="ECO:0000313" key="14">
    <source>
        <dbReference type="Proteomes" id="UP000256661"/>
    </source>
</evidence>
<dbReference type="PROSITE" id="PS00108">
    <property type="entry name" value="PROTEIN_KINASE_ST"/>
    <property type="match status" value="1"/>
</dbReference>
<dbReference type="SMART" id="SM00220">
    <property type="entry name" value="S_TKc"/>
    <property type="match status" value="1"/>
</dbReference>
<dbReference type="RefSeq" id="WP_170177546.1">
    <property type="nucleotide sequence ID" value="NZ_QTTT01000001.1"/>
</dbReference>
<dbReference type="PANTHER" id="PTHR43289:SF6">
    <property type="entry name" value="SERINE_THREONINE-PROTEIN KINASE NEKL-3"/>
    <property type="match status" value="1"/>
</dbReference>
<comment type="catalytic activity">
    <reaction evidence="7">
        <text>L-threonyl-[protein] + ATP = O-phospho-L-threonyl-[protein] + ADP + H(+)</text>
        <dbReference type="Rhea" id="RHEA:46608"/>
        <dbReference type="Rhea" id="RHEA-COMP:11060"/>
        <dbReference type="Rhea" id="RHEA-COMP:11605"/>
        <dbReference type="ChEBI" id="CHEBI:15378"/>
        <dbReference type="ChEBI" id="CHEBI:30013"/>
        <dbReference type="ChEBI" id="CHEBI:30616"/>
        <dbReference type="ChEBI" id="CHEBI:61977"/>
        <dbReference type="ChEBI" id="CHEBI:456216"/>
        <dbReference type="EC" id="2.7.11.1"/>
    </reaction>
</comment>
<evidence type="ECO:0000256" key="9">
    <source>
        <dbReference type="PROSITE-ProRule" id="PRU10141"/>
    </source>
</evidence>
<dbReference type="InterPro" id="IPR017441">
    <property type="entry name" value="Protein_kinase_ATP_BS"/>
</dbReference>
<sequence length="486" mass="51786">MQNRIVPAAGVELDGRYRLETVIGSGGMGEVWRAFDLRLRRPVAVKVLPAGLAAAEEGVARFRREAETTATLQHPGITVVFDIGEDRSHAQLTYLVMELLDGEDLRTVMARNTRGLPVAQAIDIAAQLADALAAAHAHGIIHRDVKPANLFLLRSGRLKLCDFGVAGLADAATRLTAQDAPAPGTPRYMAPEQFRGERADPRTDLYALGCVLYELLTGAPPFASDSGVRGLAYQHMNTPPSPVGTHRPDVPPALDRLVGSLLAKPMDLRPASASSVADSLHALAGTRRPTTAPSLVDSPNERRPSTEPTVPPTRRRTATGVVAVVGVLAATMIALVVFTPFQGRDGAPSAESPSPGGPASRPAAHSPSNATPSDIKIVDVVTLAEGGTMKLHVSPTRGVAWATIEGHTQRHHLYLDRRAVGDQDWTPFLGSVHVPGDGRLHRTADVPITREPPAEFRVASAYDFHSGDYHYVNIGAFRLLDDPAVG</sequence>
<organism evidence="13 14">
    <name type="scientific">Thermomonospora umbrina</name>
    <dbReference type="NCBI Taxonomy" id="111806"/>
    <lineage>
        <taxon>Bacteria</taxon>
        <taxon>Bacillati</taxon>
        <taxon>Actinomycetota</taxon>
        <taxon>Actinomycetes</taxon>
        <taxon>Streptosporangiales</taxon>
        <taxon>Thermomonosporaceae</taxon>
        <taxon>Thermomonospora</taxon>
    </lineage>
</organism>
<keyword evidence="11" id="KW-0812">Transmembrane</keyword>
<dbReference type="PROSITE" id="PS50011">
    <property type="entry name" value="PROTEIN_KINASE_DOM"/>
    <property type="match status" value="1"/>
</dbReference>
<feature type="region of interest" description="Disordered" evidence="10">
    <location>
        <begin position="345"/>
        <end position="372"/>
    </location>
</feature>
<protein>
    <recommendedName>
        <fullName evidence="1">non-specific serine/threonine protein kinase</fullName>
        <ecNumber evidence="1">2.7.11.1</ecNumber>
    </recommendedName>
</protein>
<dbReference type="PROSITE" id="PS00107">
    <property type="entry name" value="PROTEIN_KINASE_ATP"/>
    <property type="match status" value="1"/>
</dbReference>
<evidence type="ECO:0000256" key="2">
    <source>
        <dbReference type="ARBA" id="ARBA00022527"/>
    </source>
</evidence>
<evidence type="ECO:0000256" key="11">
    <source>
        <dbReference type="SAM" id="Phobius"/>
    </source>
</evidence>
<dbReference type="PANTHER" id="PTHR43289">
    <property type="entry name" value="MITOGEN-ACTIVATED PROTEIN KINASE KINASE KINASE 20-RELATED"/>
    <property type="match status" value="1"/>
</dbReference>
<feature type="transmembrane region" description="Helical" evidence="11">
    <location>
        <begin position="318"/>
        <end position="338"/>
    </location>
</feature>
<keyword evidence="11" id="KW-0472">Membrane</keyword>
<proteinExistence type="predicted"/>
<dbReference type="Gene3D" id="3.30.200.20">
    <property type="entry name" value="Phosphorylase Kinase, domain 1"/>
    <property type="match status" value="1"/>
</dbReference>
<dbReference type="SUPFAM" id="SSF56112">
    <property type="entry name" value="Protein kinase-like (PK-like)"/>
    <property type="match status" value="1"/>
</dbReference>
<feature type="region of interest" description="Disordered" evidence="10">
    <location>
        <begin position="282"/>
        <end position="315"/>
    </location>
</feature>
<keyword evidence="2 13" id="KW-0723">Serine/threonine-protein kinase</keyword>
<dbReference type="GO" id="GO:0004674">
    <property type="term" value="F:protein serine/threonine kinase activity"/>
    <property type="evidence" value="ECO:0007669"/>
    <property type="project" value="UniProtKB-KW"/>
</dbReference>
<feature type="binding site" evidence="9">
    <location>
        <position position="46"/>
    </location>
    <ligand>
        <name>ATP</name>
        <dbReference type="ChEBI" id="CHEBI:30616"/>
    </ligand>
</feature>
<keyword evidence="3" id="KW-0808">Transferase</keyword>
<evidence type="ECO:0000259" key="12">
    <source>
        <dbReference type="PROSITE" id="PS50011"/>
    </source>
</evidence>
<evidence type="ECO:0000256" key="10">
    <source>
        <dbReference type="SAM" id="MobiDB-lite"/>
    </source>
</evidence>
<dbReference type="Proteomes" id="UP000256661">
    <property type="component" value="Unassembled WGS sequence"/>
</dbReference>
<evidence type="ECO:0000256" key="7">
    <source>
        <dbReference type="ARBA" id="ARBA00047899"/>
    </source>
</evidence>
<evidence type="ECO:0000313" key="13">
    <source>
        <dbReference type="EMBL" id="REE95775.1"/>
    </source>
</evidence>
<evidence type="ECO:0000256" key="4">
    <source>
        <dbReference type="ARBA" id="ARBA00022741"/>
    </source>
</evidence>
<comment type="catalytic activity">
    <reaction evidence="8">
        <text>L-seryl-[protein] + ATP = O-phospho-L-seryl-[protein] + ADP + H(+)</text>
        <dbReference type="Rhea" id="RHEA:17989"/>
        <dbReference type="Rhea" id="RHEA-COMP:9863"/>
        <dbReference type="Rhea" id="RHEA-COMP:11604"/>
        <dbReference type="ChEBI" id="CHEBI:15378"/>
        <dbReference type="ChEBI" id="CHEBI:29999"/>
        <dbReference type="ChEBI" id="CHEBI:30616"/>
        <dbReference type="ChEBI" id="CHEBI:83421"/>
        <dbReference type="ChEBI" id="CHEBI:456216"/>
        <dbReference type="EC" id="2.7.11.1"/>
    </reaction>
</comment>
<keyword evidence="11" id="KW-1133">Transmembrane helix</keyword>
<evidence type="ECO:0000256" key="1">
    <source>
        <dbReference type="ARBA" id="ARBA00012513"/>
    </source>
</evidence>
<evidence type="ECO:0000256" key="8">
    <source>
        <dbReference type="ARBA" id="ARBA00048679"/>
    </source>
</evidence>
<feature type="compositionally biased region" description="Low complexity" evidence="10">
    <location>
        <begin position="346"/>
        <end position="370"/>
    </location>
</feature>
<keyword evidence="14" id="KW-1185">Reference proteome</keyword>
<gene>
    <name evidence="13" type="ORF">DFJ69_1186</name>
</gene>
<evidence type="ECO:0000256" key="5">
    <source>
        <dbReference type="ARBA" id="ARBA00022777"/>
    </source>
</evidence>
<dbReference type="InterPro" id="IPR011009">
    <property type="entry name" value="Kinase-like_dom_sf"/>
</dbReference>
<comment type="caution">
    <text evidence="13">The sequence shown here is derived from an EMBL/GenBank/DDBJ whole genome shotgun (WGS) entry which is preliminary data.</text>
</comment>
<dbReference type="AlphaFoldDB" id="A0A3D9SS33"/>
<dbReference type="FunFam" id="3.30.200.20:FF:000035">
    <property type="entry name" value="Serine/threonine protein kinase Stk1"/>
    <property type="match status" value="1"/>
</dbReference>
<keyword evidence="4 9" id="KW-0547">Nucleotide-binding</keyword>
<dbReference type="Pfam" id="PF00069">
    <property type="entry name" value="Pkinase"/>
    <property type="match status" value="1"/>
</dbReference>
<keyword evidence="5 13" id="KW-0418">Kinase</keyword>
<reference evidence="13 14" key="1">
    <citation type="submission" date="2018-08" db="EMBL/GenBank/DDBJ databases">
        <title>Sequencing the genomes of 1000 actinobacteria strains.</title>
        <authorList>
            <person name="Klenk H.-P."/>
        </authorList>
    </citation>
    <scope>NUCLEOTIDE SEQUENCE [LARGE SCALE GENOMIC DNA]</scope>
    <source>
        <strain evidence="13 14">DSM 43927</strain>
    </source>
</reference>
<name>A0A3D9SS33_9ACTN</name>